<dbReference type="InterPro" id="IPR010994">
    <property type="entry name" value="RuvA_2-like"/>
</dbReference>
<feature type="compositionally biased region" description="Polar residues" evidence="5">
    <location>
        <begin position="85"/>
        <end position="98"/>
    </location>
</feature>
<comment type="caution">
    <text evidence="7">The sequence shown here is derived from an EMBL/GenBank/DDBJ whole genome shotgun (WGS) entry which is preliminary data.</text>
</comment>
<evidence type="ECO:0000256" key="4">
    <source>
        <dbReference type="ARBA" id="ARBA00022840"/>
    </source>
</evidence>
<feature type="region of interest" description="Disordered" evidence="5">
    <location>
        <begin position="168"/>
        <end position="199"/>
    </location>
</feature>
<dbReference type="Gene3D" id="3.40.50.10130">
    <property type="match status" value="1"/>
</dbReference>
<dbReference type="GO" id="GO:0043138">
    <property type="term" value="F:3'-5' DNA helicase activity"/>
    <property type="evidence" value="ECO:0007669"/>
    <property type="project" value="TreeGrafter"/>
</dbReference>
<sequence length="708" mass="78455">MQETPEPLKTSNHLFSVNFDLGFSLESSEDEADAPASPPPKKQASLPGVSDSSTPHKRFIPTCAVSPDHPSLQITSGREALLSPITPTGPLQTLQSGSLKRRRLNVIDSPPKPECDSDSEDDVVLHKRKIQNKVNPLSSPDASKISSDVDSPLVERRRRISALNTSDVTKDDAAADDDDDFQSESRLTRRPAAPAACRRRVKPAKHKTCVFMKGRQFLDEEAELSEDEEGISSDEEDGEDLNQSLDGFVVDNSHYSQELNDSEMQGVYMKSVRSPAVQGKFKMSYRNQHNMDIFSQLPEMDETYAEDSFVVGSDVEEPDSDEEEDEGVELLPEASYVGGRRQYATRRRVFLHKAKAAAAGVESPPRTTTARSKRSRVIRVQDSSDEEEHEETGLTTGGCEVRLLANIPQEEPSVQKDASSASSTIASKVSLLRNAQRRSPSEEQLNQRHQQRIENQHLLSDELDFVSKVPFSSTKPSEPHAAASSEPQASSSTNSSASPGSVSILVDILVCSLDASYFIVSNRMAVEKLSQSDLAAMQNRKRLADRVNSLQRLFERVCLIVEKDRTKAGEASRPFQRTRYYDSMLAALVRSGIRLLWSDGAEETAALLVELSRVEHRKGHRIAVPLEVKGQRREQALQLYSGLPSVNYAQALNLSHNFRTIAQLVNSSVEAIQKGGCMSRTRAEEIYRFLRYSCDSFLIKTSKAGKNS</sequence>
<feature type="compositionally biased region" description="Low complexity" evidence="5">
    <location>
        <begin position="418"/>
        <end position="430"/>
    </location>
</feature>
<evidence type="ECO:0000313" key="7">
    <source>
        <dbReference type="EMBL" id="KAF6721825.1"/>
    </source>
</evidence>
<keyword evidence="4" id="KW-0067">ATP-binding</keyword>
<feature type="region of interest" description="Disordered" evidence="5">
    <location>
        <begin position="355"/>
        <end position="398"/>
    </location>
</feature>
<dbReference type="SUPFAM" id="SSF47781">
    <property type="entry name" value="RuvA domain 2-like"/>
    <property type="match status" value="1"/>
</dbReference>
<dbReference type="GO" id="GO:0004518">
    <property type="term" value="F:nuclease activity"/>
    <property type="evidence" value="ECO:0007669"/>
    <property type="project" value="InterPro"/>
</dbReference>
<keyword evidence="1" id="KW-0547">Nucleotide-binding</keyword>
<dbReference type="GO" id="GO:0005524">
    <property type="term" value="F:ATP binding"/>
    <property type="evidence" value="ECO:0007669"/>
    <property type="project" value="UniProtKB-KW"/>
</dbReference>
<dbReference type="PANTHER" id="PTHR14025">
    <property type="entry name" value="FANCONI ANEMIA GROUP M FANCM FAMILY MEMBER"/>
    <property type="match status" value="1"/>
</dbReference>
<dbReference type="GO" id="GO:0045003">
    <property type="term" value="P:double-strand break repair via synthesis-dependent strand annealing"/>
    <property type="evidence" value="ECO:0007669"/>
    <property type="project" value="TreeGrafter"/>
</dbReference>
<feature type="compositionally biased region" description="Polar residues" evidence="5">
    <location>
        <begin position="132"/>
        <end position="149"/>
    </location>
</feature>
<dbReference type="SMART" id="SM00891">
    <property type="entry name" value="ERCC4"/>
    <property type="match status" value="1"/>
</dbReference>
<dbReference type="GO" id="GO:0009378">
    <property type="term" value="F:four-way junction helicase activity"/>
    <property type="evidence" value="ECO:0007669"/>
    <property type="project" value="TreeGrafter"/>
</dbReference>
<dbReference type="PANTHER" id="PTHR14025:SF20">
    <property type="entry name" value="FANCONI ANEMIA GROUP M PROTEIN"/>
    <property type="match status" value="1"/>
</dbReference>
<dbReference type="Gene3D" id="1.10.150.20">
    <property type="entry name" value="5' to 3' exonuclease, C-terminal subdomain"/>
    <property type="match status" value="1"/>
</dbReference>
<feature type="domain" description="ERCC4" evidence="6">
    <location>
        <begin position="457"/>
        <end position="565"/>
    </location>
</feature>
<name>A0A834C315_ORYME</name>
<accession>A0A834C315</accession>
<dbReference type="Proteomes" id="UP000646548">
    <property type="component" value="Unassembled WGS sequence"/>
</dbReference>
<protein>
    <submittedName>
        <fullName evidence="7">Fanconi anemia group M-like protein</fullName>
    </submittedName>
</protein>
<dbReference type="InterPro" id="IPR011335">
    <property type="entry name" value="Restrct_endonuc-II-like"/>
</dbReference>
<keyword evidence="3" id="KW-0347">Helicase</keyword>
<dbReference type="GO" id="GO:0016787">
    <property type="term" value="F:hydrolase activity"/>
    <property type="evidence" value="ECO:0007669"/>
    <property type="project" value="UniProtKB-KW"/>
</dbReference>
<feature type="compositionally biased region" description="Low complexity" evidence="5">
    <location>
        <begin position="479"/>
        <end position="500"/>
    </location>
</feature>
<evidence type="ECO:0000256" key="5">
    <source>
        <dbReference type="SAM" id="MobiDB-lite"/>
    </source>
</evidence>
<evidence type="ECO:0000259" key="6">
    <source>
        <dbReference type="SMART" id="SM00891"/>
    </source>
</evidence>
<dbReference type="GO" id="GO:0036297">
    <property type="term" value="P:interstrand cross-link repair"/>
    <property type="evidence" value="ECO:0007669"/>
    <property type="project" value="TreeGrafter"/>
</dbReference>
<gene>
    <name evidence="7" type="ORF">FQA47_016324</name>
</gene>
<feature type="region of interest" description="Disordered" evidence="5">
    <location>
        <begin position="26"/>
        <end position="98"/>
    </location>
</feature>
<evidence type="ECO:0000256" key="2">
    <source>
        <dbReference type="ARBA" id="ARBA00022801"/>
    </source>
</evidence>
<dbReference type="InterPro" id="IPR006166">
    <property type="entry name" value="ERCC4_domain"/>
</dbReference>
<feature type="region of interest" description="Disordered" evidence="5">
    <location>
        <begin position="410"/>
        <end position="450"/>
    </location>
</feature>
<feature type="compositionally biased region" description="Acidic residues" evidence="5">
    <location>
        <begin position="220"/>
        <end position="240"/>
    </location>
</feature>
<keyword evidence="2" id="KW-0378">Hydrolase</keyword>
<feature type="region of interest" description="Disordered" evidence="5">
    <location>
        <begin position="131"/>
        <end position="152"/>
    </location>
</feature>
<evidence type="ECO:0000256" key="3">
    <source>
        <dbReference type="ARBA" id="ARBA00022806"/>
    </source>
</evidence>
<dbReference type="SUPFAM" id="SSF52980">
    <property type="entry name" value="Restriction endonuclease-like"/>
    <property type="match status" value="1"/>
</dbReference>
<reference evidence="7" key="1">
    <citation type="journal article" name="BMC Genomics">
        <title>Long-read sequencing and de novo genome assembly of marine medaka (Oryzias melastigma).</title>
        <authorList>
            <person name="Liang P."/>
            <person name="Saqib H.S.A."/>
            <person name="Ni X."/>
            <person name="Shen Y."/>
        </authorList>
    </citation>
    <scope>NUCLEOTIDE SEQUENCE</scope>
    <source>
        <strain evidence="7">Bigg-433</strain>
    </source>
</reference>
<feature type="region of interest" description="Disordered" evidence="5">
    <location>
        <begin position="469"/>
        <end position="500"/>
    </location>
</feature>
<proteinExistence type="predicted"/>
<dbReference type="EMBL" id="WKFB01000479">
    <property type="protein sequence ID" value="KAF6721825.1"/>
    <property type="molecule type" value="Genomic_DNA"/>
</dbReference>
<evidence type="ECO:0000313" key="8">
    <source>
        <dbReference type="Proteomes" id="UP000646548"/>
    </source>
</evidence>
<feature type="region of interest" description="Disordered" evidence="5">
    <location>
        <begin position="220"/>
        <end position="243"/>
    </location>
</feature>
<organism evidence="7 8">
    <name type="scientific">Oryzias melastigma</name>
    <name type="common">Marine medaka</name>
    <dbReference type="NCBI Taxonomy" id="30732"/>
    <lineage>
        <taxon>Eukaryota</taxon>
        <taxon>Metazoa</taxon>
        <taxon>Chordata</taxon>
        <taxon>Craniata</taxon>
        <taxon>Vertebrata</taxon>
        <taxon>Euteleostomi</taxon>
        <taxon>Actinopterygii</taxon>
        <taxon>Neopterygii</taxon>
        <taxon>Teleostei</taxon>
        <taxon>Neoteleostei</taxon>
        <taxon>Acanthomorphata</taxon>
        <taxon>Ovalentaria</taxon>
        <taxon>Atherinomorphae</taxon>
        <taxon>Beloniformes</taxon>
        <taxon>Adrianichthyidae</taxon>
        <taxon>Oryziinae</taxon>
        <taxon>Oryzias</taxon>
    </lineage>
</organism>
<evidence type="ECO:0000256" key="1">
    <source>
        <dbReference type="ARBA" id="ARBA00022741"/>
    </source>
</evidence>
<dbReference type="Pfam" id="PF02732">
    <property type="entry name" value="ERCC4"/>
    <property type="match status" value="1"/>
</dbReference>
<dbReference type="GO" id="GO:0000400">
    <property type="term" value="F:four-way junction DNA binding"/>
    <property type="evidence" value="ECO:0007669"/>
    <property type="project" value="TreeGrafter"/>
</dbReference>
<dbReference type="AlphaFoldDB" id="A0A834C315"/>